<name>A0ABW1IJF9_9BACL</name>
<dbReference type="Pfam" id="PF08239">
    <property type="entry name" value="SH3_3"/>
    <property type="match status" value="1"/>
</dbReference>
<dbReference type="InterPro" id="IPR011583">
    <property type="entry name" value="Chitinase_II/V-like_cat"/>
</dbReference>
<organism evidence="2 3">
    <name type="scientific">Marinicrinis lubricantis</name>
    <dbReference type="NCBI Taxonomy" id="2086470"/>
    <lineage>
        <taxon>Bacteria</taxon>
        <taxon>Bacillati</taxon>
        <taxon>Bacillota</taxon>
        <taxon>Bacilli</taxon>
        <taxon>Bacillales</taxon>
        <taxon>Paenibacillaceae</taxon>
    </lineage>
</organism>
<dbReference type="InterPro" id="IPR001223">
    <property type="entry name" value="Glyco_hydro18_cat"/>
</dbReference>
<dbReference type="Proteomes" id="UP001596250">
    <property type="component" value="Unassembled WGS sequence"/>
</dbReference>
<sequence>MSIMMTAVLVSVTLFLIAERPNNEHVTPEFSVDKPIFYKGESAQVTAIGEQESLKIPLSVIQEWIDSNVYLDEATDSIIFTTEQKVVQMRTDQLTAMVNDKPMELRFPVEKVGGEIYVPITPIREILPMVAQETSEGAVVIHRSADVVNWGAAPADTEGTVPVRTEATIKAPILYDLKQEERFMIWEENAEGWYRIQLDNGHIGYVQKKHVILQEPELIQTQHSDTQEYIPWKPIGEKINMTWEHVYSRNPDTSEIGPMPGLDVISPTWFSLADTEGNVSNKADEAYVKWAHERGYQVWALFSNDFTDPDKTSEILSTYDKRIKVIRQITAFVKMYNLQGINVDFENVYLEDRDRLTQFIRELTPFLHEQGAVISMDVTVHSTSEMWSMFYDRKRLAEVLDYMIVMAYDEHWASSPVAGSVASLPWVEKGISQILTLDDVPPSKMILGIPYYTRIWTEETVDGKKEVSSSAVGMETIQSLIEEKQLKPVYDEETGQNYVEYTEEGALKRIWIEDETSIQNRLQLVDKYNLAGIASWRRGFESQNVWPFIESYLK</sequence>
<dbReference type="InterPro" id="IPR029070">
    <property type="entry name" value="Chitinase_insertion_sf"/>
</dbReference>
<dbReference type="InterPro" id="IPR036582">
    <property type="entry name" value="Mao_N_sf"/>
</dbReference>
<reference evidence="3" key="1">
    <citation type="journal article" date="2019" name="Int. J. Syst. Evol. Microbiol.">
        <title>The Global Catalogue of Microorganisms (GCM) 10K type strain sequencing project: providing services to taxonomists for standard genome sequencing and annotation.</title>
        <authorList>
            <consortium name="The Broad Institute Genomics Platform"/>
            <consortium name="The Broad Institute Genome Sequencing Center for Infectious Disease"/>
            <person name="Wu L."/>
            <person name="Ma J."/>
        </authorList>
    </citation>
    <scope>NUCLEOTIDE SEQUENCE [LARGE SCALE GENOMIC DNA]</scope>
    <source>
        <strain evidence="3">CCM 8749</strain>
    </source>
</reference>
<dbReference type="Gene3D" id="3.10.50.10">
    <property type="match status" value="1"/>
</dbReference>
<accession>A0ABW1IJF9</accession>
<dbReference type="GO" id="GO:0016787">
    <property type="term" value="F:hydrolase activity"/>
    <property type="evidence" value="ECO:0007669"/>
    <property type="project" value="UniProtKB-KW"/>
</dbReference>
<evidence type="ECO:0000259" key="1">
    <source>
        <dbReference type="PROSITE" id="PS51910"/>
    </source>
</evidence>
<protein>
    <submittedName>
        <fullName evidence="2">Glycosyl hydrolase family 18 protein</fullName>
    </submittedName>
</protein>
<comment type="caution">
    <text evidence="2">The sequence shown here is derived from an EMBL/GenBank/DDBJ whole genome shotgun (WGS) entry which is preliminary data.</text>
</comment>
<proteinExistence type="predicted"/>
<dbReference type="Pfam" id="PF00704">
    <property type="entry name" value="Glyco_hydro_18"/>
    <property type="match status" value="1"/>
</dbReference>
<dbReference type="InterPro" id="IPR012854">
    <property type="entry name" value="Cu_amine_oxidase-like_N"/>
</dbReference>
<dbReference type="EMBL" id="JBHSQV010000010">
    <property type="protein sequence ID" value="MFC5985166.1"/>
    <property type="molecule type" value="Genomic_DNA"/>
</dbReference>
<keyword evidence="3" id="KW-1185">Reference proteome</keyword>
<dbReference type="SMART" id="SM00636">
    <property type="entry name" value="Glyco_18"/>
    <property type="match status" value="1"/>
</dbReference>
<evidence type="ECO:0000313" key="3">
    <source>
        <dbReference type="Proteomes" id="UP001596250"/>
    </source>
</evidence>
<dbReference type="InterPro" id="IPR003646">
    <property type="entry name" value="SH3-like_bac-type"/>
</dbReference>
<dbReference type="PANTHER" id="PTHR46066:SF2">
    <property type="entry name" value="CHITINASE DOMAIN-CONTAINING PROTEIN 1"/>
    <property type="match status" value="1"/>
</dbReference>
<dbReference type="InterPro" id="IPR017853">
    <property type="entry name" value="GH"/>
</dbReference>
<dbReference type="Gene3D" id="3.20.20.80">
    <property type="entry name" value="Glycosidases"/>
    <property type="match status" value="1"/>
</dbReference>
<feature type="domain" description="GH18" evidence="1">
    <location>
        <begin position="237"/>
        <end position="554"/>
    </location>
</feature>
<gene>
    <name evidence="2" type="ORF">ACFPXP_01605</name>
</gene>
<dbReference type="Gene3D" id="3.30.457.10">
    <property type="entry name" value="Copper amine oxidase-like, N-terminal domain"/>
    <property type="match status" value="1"/>
</dbReference>
<evidence type="ECO:0000313" key="2">
    <source>
        <dbReference type="EMBL" id="MFC5985166.1"/>
    </source>
</evidence>
<dbReference type="RefSeq" id="WP_379891991.1">
    <property type="nucleotide sequence ID" value="NZ_CBCSCT010000003.1"/>
</dbReference>
<dbReference type="SUPFAM" id="SSF51445">
    <property type="entry name" value="(Trans)glycosidases"/>
    <property type="match status" value="1"/>
</dbReference>
<dbReference type="SUPFAM" id="SSF55383">
    <property type="entry name" value="Copper amine oxidase, domain N"/>
    <property type="match status" value="1"/>
</dbReference>
<dbReference type="PANTHER" id="PTHR46066">
    <property type="entry name" value="CHITINASE DOMAIN-CONTAINING PROTEIN 1 FAMILY MEMBER"/>
    <property type="match status" value="1"/>
</dbReference>
<keyword evidence="2" id="KW-0378">Hydrolase</keyword>
<dbReference type="PROSITE" id="PS51910">
    <property type="entry name" value="GH18_2"/>
    <property type="match status" value="1"/>
</dbReference>
<dbReference type="Gene3D" id="2.30.30.40">
    <property type="entry name" value="SH3 Domains"/>
    <property type="match status" value="1"/>
</dbReference>
<dbReference type="Pfam" id="PF07833">
    <property type="entry name" value="Cu_amine_oxidN1"/>
    <property type="match status" value="1"/>
</dbReference>